<proteinExistence type="predicted"/>
<reference evidence="2" key="1">
    <citation type="journal article" date="2019" name="Int. J. Syst. Evol. Microbiol.">
        <title>The Global Catalogue of Microorganisms (GCM) 10K type strain sequencing project: providing services to taxonomists for standard genome sequencing and annotation.</title>
        <authorList>
            <consortium name="The Broad Institute Genomics Platform"/>
            <consortium name="The Broad Institute Genome Sequencing Center for Infectious Disease"/>
            <person name="Wu L."/>
            <person name="Ma J."/>
        </authorList>
    </citation>
    <scope>NUCLEOTIDE SEQUENCE [LARGE SCALE GENOMIC DNA]</scope>
    <source>
        <strain evidence="2">JCM 18423</strain>
    </source>
</reference>
<dbReference type="RefSeq" id="WP_260650458.1">
    <property type="nucleotide sequence ID" value="NZ_BAABKD010000002.1"/>
</dbReference>
<keyword evidence="2" id="KW-1185">Reference proteome</keyword>
<gene>
    <name evidence="1" type="ORF">GCM10023337_04460</name>
</gene>
<evidence type="ECO:0000313" key="1">
    <source>
        <dbReference type="EMBL" id="GAA5085587.1"/>
    </source>
</evidence>
<organism evidence="1 2">
    <name type="scientific">Paenalcaligenes hermetiae</name>
    <dbReference type="NCBI Taxonomy" id="1157987"/>
    <lineage>
        <taxon>Bacteria</taxon>
        <taxon>Pseudomonadati</taxon>
        <taxon>Pseudomonadota</taxon>
        <taxon>Betaproteobacteria</taxon>
        <taxon>Burkholderiales</taxon>
        <taxon>Alcaligenaceae</taxon>
        <taxon>Paenalcaligenes</taxon>
    </lineage>
</organism>
<name>A0ABP9LU93_9BURK</name>
<evidence type="ECO:0000313" key="2">
    <source>
        <dbReference type="Proteomes" id="UP001500227"/>
    </source>
</evidence>
<dbReference type="SUPFAM" id="SSF69754">
    <property type="entry name" value="Ribosome binding protein Y (YfiA homologue)"/>
    <property type="match status" value="1"/>
</dbReference>
<dbReference type="Pfam" id="PF02482">
    <property type="entry name" value="Ribosomal_S30AE"/>
    <property type="match status" value="1"/>
</dbReference>
<dbReference type="Gene3D" id="3.30.160.100">
    <property type="entry name" value="Ribosome hibernation promotion factor-like"/>
    <property type="match status" value="1"/>
</dbReference>
<comment type="caution">
    <text evidence="1">The sequence shown here is derived from an EMBL/GenBank/DDBJ whole genome shotgun (WGS) entry which is preliminary data.</text>
</comment>
<protein>
    <submittedName>
        <fullName evidence="1">HPF/RaiA family ribosome-associated protein</fullName>
    </submittedName>
</protein>
<sequence length="104" mass="11677">MQIQINTDNHIQNTESLRERIEAIATQELKHQRQHLTRVEYHLSDVNSGKAGAEDKRCLVEARPAGMQPVSAEHRADNIVLAITEATRQLNRVLTSAIGKAQNK</sequence>
<dbReference type="EMBL" id="BAABKD010000002">
    <property type="protein sequence ID" value="GAA5085587.1"/>
    <property type="molecule type" value="Genomic_DNA"/>
</dbReference>
<dbReference type="InterPro" id="IPR036567">
    <property type="entry name" value="RHF-like"/>
</dbReference>
<dbReference type="InterPro" id="IPR003489">
    <property type="entry name" value="RHF/RaiA"/>
</dbReference>
<dbReference type="Proteomes" id="UP001500227">
    <property type="component" value="Unassembled WGS sequence"/>
</dbReference>
<accession>A0ABP9LU93</accession>